<dbReference type="Pfam" id="PF01627">
    <property type="entry name" value="Hpt"/>
    <property type="match status" value="1"/>
</dbReference>
<feature type="modified residue" description="4-aspartylphosphate" evidence="1">
    <location>
        <position position="505"/>
    </location>
</feature>
<comment type="caution">
    <text evidence="4">The sequence shown here is derived from an EMBL/GenBank/DDBJ whole genome shotgun (WGS) entry which is preliminary data.</text>
</comment>
<dbReference type="EC" id="2.7.7.65" evidence="4"/>
<dbReference type="Gene3D" id="1.20.120.160">
    <property type="entry name" value="HPT domain"/>
    <property type="match status" value="1"/>
</dbReference>
<dbReference type="RefSeq" id="WP_225947904.1">
    <property type="nucleotide sequence ID" value="NZ_BAABJG010000006.1"/>
</dbReference>
<dbReference type="Pfam" id="PF00990">
    <property type="entry name" value="GGDEF"/>
    <property type="match status" value="1"/>
</dbReference>
<dbReference type="CDD" id="cd17574">
    <property type="entry name" value="REC_OmpR"/>
    <property type="match status" value="1"/>
</dbReference>
<dbReference type="Proteomes" id="UP001597180">
    <property type="component" value="Unassembled WGS sequence"/>
</dbReference>
<dbReference type="Gene3D" id="3.30.70.270">
    <property type="match status" value="1"/>
</dbReference>
<dbReference type="CDD" id="cd00156">
    <property type="entry name" value="REC"/>
    <property type="match status" value="1"/>
</dbReference>
<dbReference type="InterPro" id="IPR036641">
    <property type="entry name" value="HPT_dom_sf"/>
</dbReference>
<evidence type="ECO:0000259" key="2">
    <source>
        <dbReference type="PROSITE" id="PS50110"/>
    </source>
</evidence>
<feature type="domain" description="GGDEF" evidence="3">
    <location>
        <begin position="304"/>
        <end position="437"/>
    </location>
</feature>
<feature type="modified residue" description="4-aspartylphosphate" evidence="1">
    <location>
        <position position="197"/>
    </location>
</feature>
<accession>A0ABW3UHW3</accession>
<sequence>MRQLSPEERLQKEARLMKEGRKRYVSELRKQLKELHDVSEVHESGRTLAAAKRIYRLVHTMKGSSSVFGFMRIGLVAEKLVRLWEWTQRTDDGWDHAQIAAEFQLCVQAGAKWKQQLLMEFDLYCQEMDLDEQQEQFGKITLAPSGGRLLIIDDDDALRSYLVRRLKLEGYEVDHASDVGTAQKLLREHNYDLITLDLMMYPQSGYELFEFVKEDPTLKWVPLVVLSGRDDIHDKVRCFYLGADDFVTKPFQYEELSARIYSLLKRTKNFEQMAFRDPLTGIYNRRFFDHQIQVELQRISRYPAPISLVFIDIDRFKSINDTHGHHVGDLVLQGLAHILQKNLRSTDLIARFGGEEFVVVLPGSTAQDAQKTIESILQQIRTEPVAQNDGQTFHITFSAGVSAWSEGMTIEEWIQRSDDAMYAAKQGGRDRVMIYVDEMGDPCSSPSEGTEERRPTVLIADDDRILRSILVSKLQHLPVTFLEASDGEEAYGILTRQSVDVCVLDGVMPRLGGFELLERFGQEGSMPPNLSILMLSGRSREDEPAKGLPAGVDIFMHKPFSMVELEMKVKQLLKLP</sequence>
<keyword evidence="5" id="KW-1185">Reference proteome</keyword>
<gene>
    <name evidence="4" type="ORF">ACFQ4B_09445</name>
</gene>
<keyword evidence="4" id="KW-0808">Transferase</keyword>
<dbReference type="InterPro" id="IPR050469">
    <property type="entry name" value="Diguanylate_Cyclase"/>
</dbReference>
<keyword evidence="1" id="KW-0597">Phosphoprotein</keyword>
<feature type="domain" description="Response regulatory" evidence="2">
    <location>
        <begin position="148"/>
        <end position="264"/>
    </location>
</feature>
<dbReference type="InterPro" id="IPR011006">
    <property type="entry name" value="CheY-like_superfamily"/>
</dbReference>
<evidence type="ECO:0000313" key="4">
    <source>
        <dbReference type="EMBL" id="MFD1220343.1"/>
    </source>
</evidence>
<dbReference type="PROSITE" id="PS50887">
    <property type="entry name" value="GGDEF"/>
    <property type="match status" value="1"/>
</dbReference>
<dbReference type="GO" id="GO:0052621">
    <property type="term" value="F:diguanylate cyclase activity"/>
    <property type="evidence" value="ECO:0007669"/>
    <property type="project" value="UniProtKB-EC"/>
</dbReference>
<reference evidence="5" key="1">
    <citation type="journal article" date="2019" name="Int. J. Syst. Evol. Microbiol.">
        <title>The Global Catalogue of Microorganisms (GCM) 10K type strain sequencing project: providing services to taxonomists for standard genome sequencing and annotation.</title>
        <authorList>
            <consortium name="The Broad Institute Genomics Platform"/>
            <consortium name="The Broad Institute Genome Sequencing Center for Infectious Disease"/>
            <person name="Wu L."/>
            <person name="Ma J."/>
        </authorList>
    </citation>
    <scope>NUCLEOTIDE SEQUENCE [LARGE SCALE GENOMIC DNA]</scope>
    <source>
        <strain evidence="5">CCUG 53270</strain>
    </source>
</reference>
<organism evidence="4 5">
    <name type="scientific">Paenibacillus vulneris</name>
    <dbReference type="NCBI Taxonomy" id="1133364"/>
    <lineage>
        <taxon>Bacteria</taxon>
        <taxon>Bacillati</taxon>
        <taxon>Bacillota</taxon>
        <taxon>Bacilli</taxon>
        <taxon>Bacillales</taxon>
        <taxon>Paenibacillaceae</taxon>
        <taxon>Paenibacillus</taxon>
    </lineage>
</organism>
<protein>
    <submittedName>
        <fullName evidence="4">Diguanylate cyclase</fullName>
        <ecNumber evidence="4">2.7.7.65</ecNumber>
    </submittedName>
</protein>
<evidence type="ECO:0000259" key="3">
    <source>
        <dbReference type="PROSITE" id="PS50887"/>
    </source>
</evidence>
<dbReference type="EMBL" id="JBHTLU010000013">
    <property type="protein sequence ID" value="MFD1220343.1"/>
    <property type="molecule type" value="Genomic_DNA"/>
</dbReference>
<dbReference type="SUPFAM" id="SSF55073">
    <property type="entry name" value="Nucleotide cyclase"/>
    <property type="match status" value="1"/>
</dbReference>
<dbReference type="NCBIfam" id="TIGR00254">
    <property type="entry name" value="GGDEF"/>
    <property type="match status" value="1"/>
</dbReference>
<dbReference type="CDD" id="cd01949">
    <property type="entry name" value="GGDEF"/>
    <property type="match status" value="1"/>
</dbReference>
<evidence type="ECO:0000256" key="1">
    <source>
        <dbReference type="PROSITE-ProRule" id="PRU00169"/>
    </source>
</evidence>
<dbReference type="PANTHER" id="PTHR45138">
    <property type="entry name" value="REGULATORY COMPONENTS OF SENSORY TRANSDUCTION SYSTEM"/>
    <property type="match status" value="1"/>
</dbReference>
<dbReference type="InterPro" id="IPR043128">
    <property type="entry name" value="Rev_trsase/Diguanyl_cyclase"/>
</dbReference>
<dbReference type="InterPro" id="IPR029787">
    <property type="entry name" value="Nucleotide_cyclase"/>
</dbReference>
<name>A0ABW3UHW3_9BACL</name>
<dbReference type="SMART" id="SM00448">
    <property type="entry name" value="REC"/>
    <property type="match status" value="2"/>
</dbReference>
<proteinExistence type="predicted"/>
<dbReference type="SMART" id="SM00267">
    <property type="entry name" value="GGDEF"/>
    <property type="match status" value="1"/>
</dbReference>
<dbReference type="SUPFAM" id="SSF52172">
    <property type="entry name" value="CheY-like"/>
    <property type="match status" value="2"/>
</dbReference>
<dbReference type="SUPFAM" id="SSF47226">
    <property type="entry name" value="Histidine-containing phosphotransfer domain, HPT domain"/>
    <property type="match status" value="1"/>
</dbReference>
<keyword evidence="4" id="KW-0548">Nucleotidyltransferase</keyword>
<dbReference type="Gene3D" id="3.40.50.2300">
    <property type="match status" value="2"/>
</dbReference>
<dbReference type="InterPro" id="IPR000160">
    <property type="entry name" value="GGDEF_dom"/>
</dbReference>
<dbReference type="PROSITE" id="PS50110">
    <property type="entry name" value="RESPONSE_REGULATORY"/>
    <property type="match status" value="2"/>
</dbReference>
<feature type="domain" description="Response regulatory" evidence="2">
    <location>
        <begin position="456"/>
        <end position="573"/>
    </location>
</feature>
<evidence type="ECO:0000313" key="5">
    <source>
        <dbReference type="Proteomes" id="UP001597180"/>
    </source>
</evidence>
<dbReference type="InterPro" id="IPR008207">
    <property type="entry name" value="Sig_transdc_His_kin_Hpt_dom"/>
</dbReference>
<dbReference type="InterPro" id="IPR001789">
    <property type="entry name" value="Sig_transdc_resp-reg_receiver"/>
</dbReference>
<dbReference type="PANTHER" id="PTHR45138:SF9">
    <property type="entry name" value="DIGUANYLATE CYCLASE DGCM-RELATED"/>
    <property type="match status" value="1"/>
</dbReference>
<dbReference type="Pfam" id="PF00072">
    <property type="entry name" value="Response_reg"/>
    <property type="match status" value="2"/>
</dbReference>